<reference evidence="4 5" key="1">
    <citation type="journal article" date="2014" name="Agronomy (Basel)">
        <title>A Draft Genome Sequence for Ensete ventricosum, the Drought-Tolerant Tree Against Hunger.</title>
        <authorList>
            <person name="Harrison J."/>
            <person name="Moore K.A."/>
            <person name="Paszkiewicz K."/>
            <person name="Jones T."/>
            <person name="Grant M."/>
            <person name="Ambacheew D."/>
            <person name="Muzemil S."/>
            <person name="Studholme D.J."/>
        </authorList>
    </citation>
    <scope>NUCLEOTIDE SEQUENCE [LARGE SCALE GENOMIC DNA]</scope>
</reference>
<feature type="region of interest" description="Disordered" evidence="1">
    <location>
        <begin position="20"/>
        <end position="50"/>
    </location>
</feature>
<keyword evidence="2" id="KW-0472">Membrane</keyword>
<evidence type="ECO:0000256" key="3">
    <source>
        <dbReference type="SAM" id="SignalP"/>
    </source>
</evidence>
<keyword evidence="3" id="KW-0732">Signal</keyword>
<dbReference type="AlphaFoldDB" id="A0A427AT28"/>
<dbReference type="Proteomes" id="UP000287651">
    <property type="component" value="Unassembled WGS sequence"/>
</dbReference>
<evidence type="ECO:0000256" key="1">
    <source>
        <dbReference type="SAM" id="MobiDB-lite"/>
    </source>
</evidence>
<protein>
    <recommendedName>
        <fullName evidence="6">CASP-like protein</fullName>
    </recommendedName>
</protein>
<feature type="transmembrane region" description="Helical" evidence="2">
    <location>
        <begin position="60"/>
        <end position="80"/>
    </location>
</feature>
<evidence type="ECO:0000313" key="4">
    <source>
        <dbReference type="EMBL" id="RRT79393.1"/>
    </source>
</evidence>
<evidence type="ECO:0000313" key="5">
    <source>
        <dbReference type="Proteomes" id="UP000287651"/>
    </source>
</evidence>
<proteinExistence type="predicted"/>
<feature type="chain" id="PRO_5019294313" description="CASP-like protein" evidence="3">
    <location>
        <begin position="20"/>
        <end position="125"/>
    </location>
</feature>
<accession>A0A427AT28</accession>
<dbReference type="EMBL" id="AMZH03001410">
    <property type="protein sequence ID" value="RRT79393.1"/>
    <property type="molecule type" value="Genomic_DNA"/>
</dbReference>
<evidence type="ECO:0008006" key="6">
    <source>
        <dbReference type="Google" id="ProtNLM"/>
    </source>
</evidence>
<evidence type="ECO:0000256" key="2">
    <source>
        <dbReference type="SAM" id="Phobius"/>
    </source>
</evidence>
<comment type="caution">
    <text evidence="4">The sequence shown here is derived from an EMBL/GenBank/DDBJ whole genome shotgun (WGS) entry which is preliminary data.</text>
</comment>
<name>A0A427AT28_ENSVE</name>
<organism evidence="4 5">
    <name type="scientific">Ensete ventricosum</name>
    <name type="common">Abyssinian banana</name>
    <name type="synonym">Musa ensete</name>
    <dbReference type="NCBI Taxonomy" id="4639"/>
    <lineage>
        <taxon>Eukaryota</taxon>
        <taxon>Viridiplantae</taxon>
        <taxon>Streptophyta</taxon>
        <taxon>Embryophyta</taxon>
        <taxon>Tracheophyta</taxon>
        <taxon>Spermatophyta</taxon>
        <taxon>Magnoliopsida</taxon>
        <taxon>Liliopsida</taxon>
        <taxon>Zingiberales</taxon>
        <taxon>Musaceae</taxon>
        <taxon>Ensete</taxon>
    </lineage>
</organism>
<feature type="signal peptide" evidence="3">
    <location>
        <begin position="1"/>
        <end position="19"/>
    </location>
</feature>
<keyword evidence="2" id="KW-0812">Transmembrane</keyword>
<keyword evidence="2" id="KW-1133">Transmembrane helix</keyword>
<gene>
    <name evidence="4" type="ORF">B296_00013802</name>
</gene>
<sequence>MSRALILLVSAKSLVQIHARSSNPPPRSLLRHTAGSGSESTVSAPVPMDRPRRCPRFDRLSSIALFLLILLASNSSLALAQMLLRPFRKDEDASWEGVVSLDQTGLGLFDAFFASFSMIIVSEVS</sequence>